<dbReference type="Gene3D" id="3.40.109.10">
    <property type="entry name" value="NADH Oxidase"/>
    <property type="match status" value="1"/>
</dbReference>
<comment type="caution">
    <text evidence="4">The sequence shown here is derived from an EMBL/GenBank/DDBJ whole genome shotgun (WGS) entry which is preliminary data.</text>
</comment>
<dbReference type="PANTHER" id="PTHR43673">
    <property type="entry name" value="NAD(P)H NITROREDUCTASE YDGI-RELATED"/>
    <property type="match status" value="1"/>
</dbReference>
<dbReference type="Pfam" id="PF00881">
    <property type="entry name" value="Nitroreductase"/>
    <property type="match status" value="2"/>
</dbReference>
<sequence length="202" mass="23402">MVQQEHIAKEKVADTDHELLNLLKQRYSPRIFSNQELREEEMQTLFEAARWSASSNNWQPWRFIYAHKGSDTYDKIAECLGEFNQSWATNAPVLMLSAYKKTNPEGKENFHALHDLGMCLGTMAIQAEHMGIAMHHMAGLDWKKAQNIFNVPEEYHITTGIAIGYYGGTLSDLPEKLQEAEKAKRKRKPQEEFAFKNEWRTI</sequence>
<reference evidence="4" key="1">
    <citation type="journal article" date="2014" name="Int. J. Syst. Evol. Microbiol.">
        <title>Complete genome of a new Firmicutes species belonging to the dominant human colonic microbiota ('Ruminococcus bicirculans') reveals two chromosomes and a selective capacity to utilize plant glucans.</title>
        <authorList>
            <consortium name="NISC Comparative Sequencing Program"/>
            <person name="Wegmann U."/>
            <person name="Louis P."/>
            <person name="Goesmann A."/>
            <person name="Henrissat B."/>
            <person name="Duncan S.H."/>
            <person name="Flint H.J."/>
        </authorList>
    </citation>
    <scope>NUCLEOTIDE SEQUENCE</scope>
    <source>
        <strain evidence="4">CECT 8869</strain>
    </source>
</reference>
<feature type="domain" description="Nitroreductase" evidence="3">
    <location>
        <begin position="82"/>
        <end position="165"/>
    </location>
</feature>
<feature type="domain" description="Nitroreductase" evidence="3">
    <location>
        <begin position="23"/>
        <end position="80"/>
    </location>
</feature>
<dbReference type="InterPro" id="IPR000415">
    <property type="entry name" value="Nitroreductase-like"/>
</dbReference>
<protein>
    <submittedName>
        <fullName evidence="4">Nitroreductase family protein</fullName>
    </submittedName>
</protein>
<dbReference type="SUPFAM" id="SSF55469">
    <property type="entry name" value="FMN-dependent nitroreductase-like"/>
    <property type="match status" value="1"/>
</dbReference>
<evidence type="ECO:0000313" key="4">
    <source>
        <dbReference type="EMBL" id="MDO1511153.1"/>
    </source>
</evidence>
<dbReference type="RefSeq" id="WP_304434210.1">
    <property type="nucleotide sequence ID" value="NZ_JAUKUC010000001.1"/>
</dbReference>
<evidence type="ECO:0000259" key="3">
    <source>
        <dbReference type="Pfam" id="PF00881"/>
    </source>
</evidence>
<dbReference type="CDD" id="cd02138">
    <property type="entry name" value="TdsD-like"/>
    <property type="match status" value="1"/>
</dbReference>
<organism evidence="4 5">
    <name type="scientific">Maribacter confluentis</name>
    <dbReference type="NCBI Taxonomy" id="1656093"/>
    <lineage>
        <taxon>Bacteria</taxon>
        <taxon>Pseudomonadati</taxon>
        <taxon>Bacteroidota</taxon>
        <taxon>Flavobacteriia</taxon>
        <taxon>Flavobacteriales</taxon>
        <taxon>Flavobacteriaceae</taxon>
        <taxon>Maribacter</taxon>
    </lineage>
</organism>
<dbReference type="Proteomes" id="UP001168579">
    <property type="component" value="Unassembled WGS sequence"/>
</dbReference>
<keyword evidence="2" id="KW-0560">Oxidoreductase</keyword>
<keyword evidence="5" id="KW-1185">Reference proteome</keyword>
<name>A0ABT8RKR4_9FLAO</name>
<gene>
    <name evidence="4" type="ORF">Q2T41_00565</name>
</gene>
<evidence type="ECO:0000256" key="2">
    <source>
        <dbReference type="ARBA" id="ARBA00023002"/>
    </source>
</evidence>
<proteinExistence type="inferred from homology"/>
<dbReference type="EMBL" id="JAUKUC010000001">
    <property type="protein sequence ID" value="MDO1511153.1"/>
    <property type="molecule type" value="Genomic_DNA"/>
</dbReference>
<dbReference type="InterPro" id="IPR029479">
    <property type="entry name" value="Nitroreductase"/>
</dbReference>
<reference evidence="4" key="2">
    <citation type="submission" date="2023-06" db="EMBL/GenBank/DDBJ databases">
        <authorList>
            <person name="Lucena T."/>
            <person name="Sun Q."/>
        </authorList>
    </citation>
    <scope>NUCLEOTIDE SEQUENCE</scope>
    <source>
        <strain evidence="4">CECT 8869</strain>
    </source>
</reference>
<dbReference type="PANTHER" id="PTHR43673:SF10">
    <property type="entry name" value="NADH DEHYDROGENASE_NAD(P)H NITROREDUCTASE XCC3605-RELATED"/>
    <property type="match status" value="1"/>
</dbReference>
<evidence type="ECO:0000313" key="5">
    <source>
        <dbReference type="Proteomes" id="UP001168579"/>
    </source>
</evidence>
<evidence type="ECO:0000256" key="1">
    <source>
        <dbReference type="ARBA" id="ARBA00007118"/>
    </source>
</evidence>
<accession>A0ABT8RKR4</accession>
<comment type="similarity">
    <text evidence="1">Belongs to the nitroreductase family.</text>
</comment>